<protein>
    <recommendedName>
        <fullName evidence="2">Large ribosomal subunit protein bL21m</fullName>
    </recommendedName>
</protein>
<evidence type="ECO:0000313" key="3">
    <source>
        <dbReference type="EMBL" id="MES1920352.1"/>
    </source>
</evidence>
<dbReference type="PANTHER" id="PTHR21349:SF0">
    <property type="entry name" value="LARGE RIBOSOMAL SUBUNIT PROTEIN BL21M"/>
    <property type="match status" value="1"/>
</dbReference>
<name>A0ABV2AL47_9EUKA</name>
<dbReference type="Pfam" id="PF00829">
    <property type="entry name" value="Ribosomal_L21p"/>
    <property type="match status" value="1"/>
</dbReference>
<evidence type="ECO:0000256" key="2">
    <source>
        <dbReference type="ARBA" id="ARBA00044129"/>
    </source>
</evidence>
<dbReference type="PANTHER" id="PTHR21349">
    <property type="entry name" value="50S RIBOSOMAL PROTEIN L21"/>
    <property type="match status" value="1"/>
</dbReference>
<evidence type="ECO:0000313" key="4">
    <source>
        <dbReference type="Proteomes" id="UP001439008"/>
    </source>
</evidence>
<sequence length="149" mass="17198">MAIHKLPETEKSDLGKSTASSKFAIFALHDASRLVNRQYFVSVGDRLMLERLFDDNKRLYDIGDRVTWENVLMVGSRNATVIGQPLVSNSKVLGVVEEQTELKPIMVFKKKRRKGYNRLKEFIPKTTIVRITDVEFDFESILEKSKQFD</sequence>
<dbReference type="InterPro" id="IPR028909">
    <property type="entry name" value="bL21-like"/>
</dbReference>
<comment type="caution">
    <text evidence="3">The sequence shown here is derived from an EMBL/GenBank/DDBJ whole genome shotgun (WGS) entry which is preliminary data.</text>
</comment>
<keyword evidence="4" id="KW-1185">Reference proteome</keyword>
<accession>A0ABV2AL47</accession>
<evidence type="ECO:0000256" key="1">
    <source>
        <dbReference type="ARBA" id="ARBA00008563"/>
    </source>
</evidence>
<dbReference type="Proteomes" id="UP001439008">
    <property type="component" value="Unassembled WGS sequence"/>
</dbReference>
<proteinExistence type="inferred from homology"/>
<gene>
    <name evidence="3" type="ORF">MHBO_002030</name>
</gene>
<dbReference type="EMBL" id="JBDODL010000625">
    <property type="protein sequence ID" value="MES1920352.1"/>
    <property type="molecule type" value="Genomic_DNA"/>
</dbReference>
<reference evidence="3 4" key="1">
    <citation type="journal article" date="2024" name="BMC Biol.">
        <title>Comparative genomics of Ascetosporea gives new insight into the evolutionary basis for animal parasitism in Rhizaria.</title>
        <authorList>
            <person name="Hiltunen Thoren M."/>
            <person name="Onut-Brannstrom I."/>
            <person name="Alfjorden A."/>
            <person name="Peckova H."/>
            <person name="Swords F."/>
            <person name="Hooper C."/>
            <person name="Holzer A.S."/>
            <person name="Bass D."/>
            <person name="Burki F."/>
        </authorList>
    </citation>
    <scope>NUCLEOTIDE SEQUENCE [LARGE SCALE GENOMIC DNA]</scope>
    <source>
        <strain evidence="3">20-A016</strain>
    </source>
</reference>
<dbReference type="SUPFAM" id="SSF141091">
    <property type="entry name" value="L21p-like"/>
    <property type="match status" value="1"/>
</dbReference>
<organism evidence="3 4">
    <name type="scientific">Bonamia ostreae</name>
    <dbReference type="NCBI Taxonomy" id="126728"/>
    <lineage>
        <taxon>Eukaryota</taxon>
        <taxon>Sar</taxon>
        <taxon>Rhizaria</taxon>
        <taxon>Endomyxa</taxon>
        <taxon>Ascetosporea</taxon>
        <taxon>Haplosporida</taxon>
        <taxon>Bonamia</taxon>
    </lineage>
</organism>
<dbReference type="InterPro" id="IPR036164">
    <property type="entry name" value="bL21-like_sf"/>
</dbReference>
<comment type="similarity">
    <text evidence="1">Belongs to the bacterial ribosomal protein bL21 family.</text>
</comment>